<dbReference type="AlphaFoldDB" id="A0A3S3U321"/>
<evidence type="ECO:0000313" key="3">
    <source>
        <dbReference type="Proteomes" id="UP000287527"/>
    </source>
</evidence>
<reference evidence="2 3" key="1">
    <citation type="submission" date="2019-01" db="EMBL/GenBank/DDBJ databases">
        <title>Flavobacterium sp. nov.,isolated from freshwater.</title>
        <authorList>
            <person name="Zhang R."/>
            <person name="Du Z.-J."/>
        </authorList>
    </citation>
    <scope>NUCLEOTIDE SEQUENCE [LARGE SCALE GENOMIC DNA]</scope>
    <source>
        <strain evidence="2 3">1E403</strain>
    </source>
</reference>
<evidence type="ECO:0000313" key="2">
    <source>
        <dbReference type="EMBL" id="RWX03718.1"/>
    </source>
</evidence>
<organism evidence="2 3">
    <name type="scientific">Flavobacterium cerinum</name>
    <dbReference type="NCBI Taxonomy" id="2502784"/>
    <lineage>
        <taxon>Bacteria</taxon>
        <taxon>Pseudomonadati</taxon>
        <taxon>Bacteroidota</taxon>
        <taxon>Flavobacteriia</taxon>
        <taxon>Flavobacteriales</taxon>
        <taxon>Flavobacteriaceae</taxon>
        <taxon>Flavobacterium</taxon>
    </lineage>
</organism>
<feature type="domain" description="DUF3857" evidence="1">
    <location>
        <begin position="54"/>
        <end position="212"/>
    </location>
</feature>
<dbReference type="RefSeq" id="WP_128388273.1">
    <property type="nucleotide sequence ID" value="NZ_SBII01000001.1"/>
</dbReference>
<evidence type="ECO:0000259" key="1">
    <source>
        <dbReference type="Pfam" id="PF12969"/>
    </source>
</evidence>
<dbReference type="InterPro" id="IPR024618">
    <property type="entry name" value="DUF3857"/>
</dbReference>
<comment type="caution">
    <text evidence="2">The sequence shown here is derived from an EMBL/GenBank/DDBJ whole genome shotgun (WGS) entry which is preliminary data.</text>
</comment>
<keyword evidence="3" id="KW-1185">Reference proteome</keyword>
<dbReference type="OrthoDB" id="8595007at2"/>
<accession>A0A3S3U321</accession>
<dbReference type="Gene3D" id="2.60.40.3140">
    <property type="match status" value="1"/>
</dbReference>
<gene>
    <name evidence="2" type="ORF">EPI11_01965</name>
</gene>
<dbReference type="Gene3D" id="2.60.120.1130">
    <property type="match status" value="1"/>
</dbReference>
<dbReference type="EMBL" id="SBII01000001">
    <property type="protein sequence ID" value="RWX03718.1"/>
    <property type="molecule type" value="Genomic_DNA"/>
</dbReference>
<dbReference type="Proteomes" id="UP000287527">
    <property type="component" value="Unassembled WGS sequence"/>
</dbReference>
<dbReference type="Pfam" id="PF12969">
    <property type="entry name" value="DUF3857"/>
    <property type="match status" value="1"/>
</dbReference>
<sequence>MILRILLFLAFIVQQGLIAQDNLAISSIPEVLKENSNAVIRLEKTDIVISSKKSMVINKTRIVSILNSKGLDDMGAYEYLDNSTTVRSIEALIYNAAGEQIKKLKRKEFKEVSASGGAIASDSKRIYLDYTPVQYPFTLVFTSETSSSNTAFIPMWSPIEGLYSSTEKSIVTITHNPALGFKYKEYNFGSLPVNKQETSTTLTLSAENIPAFKNEDYSPSYIKTTPHVLFGLEKFHLEGVDGEAVSWESFGAWMYTNLLTGTDELPIETQNKIKALVGEEKDSLKKAKIVYEYVQSKTRYISIQLGIGGWKPMLAKDVDRLGYGDCKALTNYTRALLKTVGVEAFYAVIYGSRSKRDIREDFVSMQGNHVILAIPNNNRLVWLECTSQSAPFGYQANFTDDRMALLVKPEKGQLVRTGIYPTKDNTQMSKGAYTISENGAIAGNINIASKGIQYDNRSFLEARSKDEKDEFYKSAFGNINNLKLKKIELKNNKDDQEFVENVTLEAEGYCNKSGNKMMFVLNAFNQISSVPQRYRNRMNPFEISHGYFDTDEITIDLPAGFVMEAKPENVTISDKFGEYKTEYVVVTPSRIVYKRSLVMNEGYFESKEYENYRLFREKIARNDNAKIVLAKNN</sequence>
<protein>
    <submittedName>
        <fullName evidence="2">DUF3857 domain-containing protein</fullName>
    </submittedName>
</protein>
<dbReference type="Gene3D" id="3.10.620.30">
    <property type="match status" value="1"/>
</dbReference>
<name>A0A3S3U321_9FLAO</name>
<proteinExistence type="predicted"/>